<evidence type="ECO:0000256" key="4">
    <source>
        <dbReference type="ARBA" id="ARBA00022980"/>
    </source>
</evidence>
<evidence type="ECO:0000256" key="8">
    <source>
        <dbReference type="SAM" id="MobiDB-lite"/>
    </source>
</evidence>
<dbReference type="Gene3D" id="6.10.250.3440">
    <property type="match status" value="1"/>
</dbReference>
<protein>
    <recommendedName>
        <fullName evidence="7">Large ribosomal subunit protein mL40</fullName>
    </recommendedName>
</protein>
<evidence type="ECO:0000256" key="6">
    <source>
        <dbReference type="ARBA" id="ARBA00023274"/>
    </source>
</evidence>
<sequence length="152" mass="17579">MSSPFNIRPKFSTVAIRNLLARAAKKSGGPPPGTPGYQSSNITDTRYQVIKRILYETPKPELPPMTEEDIERHKTIERAWKLFMRNQREKRDAEMAAKYRMLDKANRELEKLPSRLFVQAQMGNKTTLFPKQMKVPTETPPLKGWNNDFKSS</sequence>
<comment type="similarity">
    <text evidence="2">Belongs to the mitochondrion-specific ribosomal protein mL40 family.</text>
</comment>
<dbReference type="PANTHER" id="PTHR39150:SF1">
    <property type="entry name" value="LARGE RIBOSOMAL SUBUNIT PROTEIN ML40"/>
    <property type="match status" value="1"/>
</dbReference>
<dbReference type="InterPro" id="IPR042831">
    <property type="entry name" value="Ribosomal_mL40_fung"/>
</dbReference>
<evidence type="ECO:0000256" key="5">
    <source>
        <dbReference type="ARBA" id="ARBA00023128"/>
    </source>
</evidence>
<dbReference type="Pfam" id="PF09812">
    <property type="entry name" value="MRP-L28"/>
    <property type="match status" value="1"/>
</dbReference>
<dbReference type="InterPro" id="IPR019192">
    <property type="entry name" value="Ribosomal_mL40"/>
</dbReference>
<dbReference type="GO" id="GO:0005840">
    <property type="term" value="C:ribosome"/>
    <property type="evidence" value="ECO:0007669"/>
    <property type="project" value="UniProtKB-KW"/>
</dbReference>
<reference evidence="9" key="1">
    <citation type="submission" date="2021-06" db="EMBL/GenBank/DDBJ databases">
        <authorList>
            <person name="Kallberg Y."/>
            <person name="Tangrot J."/>
            <person name="Rosling A."/>
        </authorList>
    </citation>
    <scope>NUCLEOTIDE SEQUENCE</scope>
    <source>
        <strain evidence="9">CL551</strain>
    </source>
</reference>
<evidence type="ECO:0000313" key="10">
    <source>
        <dbReference type="Proteomes" id="UP000789342"/>
    </source>
</evidence>
<dbReference type="GO" id="GO:0032543">
    <property type="term" value="P:mitochondrial translation"/>
    <property type="evidence" value="ECO:0007669"/>
    <property type="project" value="InterPro"/>
</dbReference>
<keyword evidence="6" id="KW-0687">Ribonucleoprotein</keyword>
<accession>A0A9N9A723</accession>
<evidence type="ECO:0000256" key="3">
    <source>
        <dbReference type="ARBA" id="ARBA00022946"/>
    </source>
</evidence>
<evidence type="ECO:0000313" key="9">
    <source>
        <dbReference type="EMBL" id="CAG8519802.1"/>
    </source>
</evidence>
<feature type="region of interest" description="Disordered" evidence="8">
    <location>
        <begin position="128"/>
        <end position="152"/>
    </location>
</feature>
<dbReference type="GO" id="GO:0003735">
    <property type="term" value="F:structural constituent of ribosome"/>
    <property type="evidence" value="ECO:0007669"/>
    <property type="project" value="InterPro"/>
</dbReference>
<name>A0A9N9A723_9GLOM</name>
<proteinExistence type="inferred from homology"/>
<keyword evidence="10" id="KW-1185">Reference proteome</keyword>
<dbReference type="GO" id="GO:1990904">
    <property type="term" value="C:ribonucleoprotein complex"/>
    <property type="evidence" value="ECO:0007669"/>
    <property type="project" value="UniProtKB-KW"/>
</dbReference>
<organism evidence="9 10">
    <name type="scientific">Acaulospora morrowiae</name>
    <dbReference type="NCBI Taxonomy" id="94023"/>
    <lineage>
        <taxon>Eukaryota</taxon>
        <taxon>Fungi</taxon>
        <taxon>Fungi incertae sedis</taxon>
        <taxon>Mucoromycota</taxon>
        <taxon>Glomeromycotina</taxon>
        <taxon>Glomeromycetes</taxon>
        <taxon>Diversisporales</taxon>
        <taxon>Acaulosporaceae</taxon>
        <taxon>Acaulospora</taxon>
    </lineage>
</organism>
<keyword evidence="3" id="KW-0809">Transit peptide</keyword>
<dbReference type="GO" id="GO:0005739">
    <property type="term" value="C:mitochondrion"/>
    <property type="evidence" value="ECO:0007669"/>
    <property type="project" value="UniProtKB-SubCell"/>
</dbReference>
<comment type="subcellular location">
    <subcellularLocation>
        <location evidence="1">Mitochondrion</location>
    </subcellularLocation>
</comment>
<evidence type="ECO:0000256" key="2">
    <source>
        <dbReference type="ARBA" id="ARBA00009360"/>
    </source>
</evidence>
<dbReference type="EMBL" id="CAJVPV010002169">
    <property type="protein sequence ID" value="CAG8519802.1"/>
    <property type="molecule type" value="Genomic_DNA"/>
</dbReference>
<keyword evidence="5" id="KW-0496">Mitochondrion</keyword>
<dbReference type="Proteomes" id="UP000789342">
    <property type="component" value="Unassembled WGS sequence"/>
</dbReference>
<dbReference type="AlphaFoldDB" id="A0A9N9A723"/>
<comment type="caution">
    <text evidence="9">The sequence shown here is derived from an EMBL/GenBank/DDBJ whole genome shotgun (WGS) entry which is preliminary data.</text>
</comment>
<dbReference type="PANTHER" id="PTHR39150">
    <property type="entry name" value="54S RIBOSOMAL PROTEIN L28, MITOCHONDRIAL"/>
    <property type="match status" value="1"/>
</dbReference>
<evidence type="ECO:0000256" key="7">
    <source>
        <dbReference type="ARBA" id="ARBA00035192"/>
    </source>
</evidence>
<feature type="region of interest" description="Disordered" evidence="8">
    <location>
        <begin position="23"/>
        <end position="42"/>
    </location>
</feature>
<gene>
    <name evidence="9" type="ORF">AMORRO_LOCUS4146</name>
</gene>
<keyword evidence="4" id="KW-0689">Ribosomal protein</keyword>
<evidence type="ECO:0000256" key="1">
    <source>
        <dbReference type="ARBA" id="ARBA00004173"/>
    </source>
</evidence>
<dbReference type="OrthoDB" id="2098203at2759"/>